<dbReference type="AlphaFoldDB" id="A0A7X0VEK1"/>
<name>A0A7X0VEK1_9BACL</name>
<gene>
    <name evidence="2" type="ORF">H7C19_10390</name>
</gene>
<dbReference type="RefSeq" id="WP_185142653.1">
    <property type="nucleotide sequence ID" value="NZ_JACJVP010000017.1"/>
</dbReference>
<sequence>MNKPATKQGKTSKGGSKKKAHSEHYQPQMKIVTSDVCAVCKTPCARGLDYLARMSVPGASGNGVPCVLTLPKAK</sequence>
<protein>
    <submittedName>
        <fullName evidence="2">Uncharacterized protein</fullName>
    </submittedName>
</protein>
<dbReference type="Proteomes" id="UP000547209">
    <property type="component" value="Unassembled WGS sequence"/>
</dbReference>
<organism evidence="2 3">
    <name type="scientific">Cohnella nanjingensis</name>
    <dbReference type="NCBI Taxonomy" id="1387779"/>
    <lineage>
        <taxon>Bacteria</taxon>
        <taxon>Bacillati</taxon>
        <taxon>Bacillota</taxon>
        <taxon>Bacilli</taxon>
        <taxon>Bacillales</taxon>
        <taxon>Paenibacillaceae</taxon>
        <taxon>Cohnella</taxon>
    </lineage>
</organism>
<comment type="caution">
    <text evidence="2">The sequence shown here is derived from an EMBL/GenBank/DDBJ whole genome shotgun (WGS) entry which is preliminary data.</text>
</comment>
<dbReference type="EMBL" id="JACJVP010000017">
    <property type="protein sequence ID" value="MBB6671095.1"/>
    <property type="molecule type" value="Genomic_DNA"/>
</dbReference>
<keyword evidence="3" id="KW-1185">Reference proteome</keyword>
<feature type="region of interest" description="Disordered" evidence="1">
    <location>
        <begin position="1"/>
        <end position="27"/>
    </location>
</feature>
<feature type="compositionally biased region" description="Low complexity" evidence="1">
    <location>
        <begin position="1"/>
        <end position="14"/>
    </location>
</feature>
<proteinExistence type="predicted"/>
<reference evidence="2 3" key="1">
    <citation type="submission" date="2020-08" db="EMBL/GenBank/DDBJ databases">
        <title>Cohnella phylogeny.</title>
        <authorList>
            <person name="Dunlap C."/>
        </authorList>
    </citation>
    <scope>NUCLEOTIDE SEQUENCE [LARGE SCALE GENOMIC DNA]</scope>
    <source>
        <strain evidence="2 3">DSM 28246</strain>
    </source>
</reference>
<accession>A0A7X0VEK1</accession>
<evidence type="ECO:0000313" key="3">
    <source>
        <dbReference type="Proteomes" id="UP000547209"/>
    </source>
</evidence>
<evidence type="ECO:0000256" key="1">
    <source>
        <dbReference type="SAM" id="MobiDB-lite"/>
    </source>
</evidence>
<evidence type="ECO:0000313" key="2">
    <source>
        <dbReference type="EMBL" id="MBB6671095.1"/>
    </source>
</evidence>